<evidence type="ECO:0000256" key="5">
    <source>
        <dbReference type="ARBA" id="ARBA00023136"/>
    </source>
</evidence>
<dbReference type="GO" id="GO:0016020">
    <property type="term" value="C:membrane"/>
    <property type="evidence" value="ECO:0007669"/>
    <property type="project" value="UniProtKB-SubCell"/>
</dbReference>
<feature type="region of interest" description="Disordered" evidence="6">
    <location>
        <begin position="200"/>
        <end position="220"/>
    </location>
</feature>
<proteinExistence type="inferred from homology"/>
<evidence type="ECO:0000256" key="3">
    <source>
        <dbReference type="ARBA" id="ARBA00022692"/>
    </source>
</evidence>
<name>A0A918Z418_9GAMM</name>
<reference evidence="8" key="2">
    <citation type="submission" date="2020-09" db="EMBL/GenBank/DDBJ databases">
        <authorList>
            <person name="Sun Q."/>
            <person name="Kim S."/>
        </authorList>
    </citation>
    <scope>NUCLEOTIDE SEQUENCE</scope>
    <source>
        <strain evidence="8">KCTC 32020</strain>
    </source>
</reference>
<comment type="subcellular location">
    <subcellularLocation>
        <location evidence="1">Membrane</location>
        <topology evidence="1">Single-pass membrane protein</topology>
    </subcellularLocation>
</comment>
<comment type="similarity">
    <text evidence="2">Belongs to the TrbI/VirB10 family.</text>
</comment>
<feature type="compositionally biased region" description="Gly residues" evidence="6">
    <location>
        <begin position="35"/>
        <end position="44"/>
    </location>
</feature>
<dbReference type="CDD" id="cd16429">
    <property type="entry name" value="VirB10"/>
    <property type="match status" value="1"/>
</dbReference>
<evidence type="ECO:0000256" key="4">
    <source>
        <dbReference type="ARBA" id="ARBA00022989"/>
    </source>
</evidence>
<feature type="transmembrane region" description="Helical" evidence="7">
    <location>
        <begin position="69"/>
        <end position="88"/>
    </location>
</feature>
<dbReference type="AlphaFoldDB" id="A0A918Z418"/>
<evidence type="ECO:0000256" key="1">
    <source>
        <dbReference type="ARBA" id="ARBA00004167"/>
    </source>
</evidence>
<evidence type="ECO:0000256" key="2">
    <source>
        <dbReference type="ARBA" id="ARBA00010265"/>
    </source>
</evidence>
<evidence type="ECO:0000256" key="7">
    <source>
        <dbReference type="SAM" id="Phobius"/>
    </source>
</evidence>
<dbReference type="EMBL" id="BNCF01000008">
    <property type="protein sequence ID" value="GHE35354.1"/>
    <property type="molecule type" value="Genomic_DNA"/>
</dbReference>
<dbReference type="Proteomes" id="UP000636453">
    <property type="component" value="Unassembled WGS sequence"/>
</dbReference>
<gene>
    <name evidence="8" type="primary">virB10</name>
    <name evidence="8" type="ORF">GCM10007167_17010</name>
</gene>
<feature type="region of interest" description="Disordered" evidence="6">
    <location>
        <begin position="1"/>
        <end position="46"/>
    </location>
</feature>
<feature type="compositionally biased region" description="Pro residues" evidence="6">
    <location>
        <begin position="155"/>
        <end position="165"/>
    </location>
</feature>
<organism evidence="8 9">
    <name type="scientific">Vulcaniibacterium thermophilum</name>
    <dbReference type="NCBI Taxonomy" id="1169913"/>
    <lineage>
        <taxon>Bacteria</taxon>
        <taxon>Pseudomonadati</taxon>
        <taxon>Pseudomonadota</taxon>
        <taxon>Gammaproteobacteria</taxon>
        <taxon>Lysobacterales</taxon>
        <taxon>Lysobacteraceae</taxon>
        <taxon>Vulcaniibacterium</taxon>
    </lineage>
</organism>
<dbReference type="InterPro" id="IPR042217">
    <property type="entry name" value="T4SS_VirB10/TrbI"/>
</dbReference>
<dbReference type="Pfam" id="PF03743">
    <property type="entry name" value="TrbI"/>
    <property type="match status" value="1"/>
</dbReference>
<comment type="caution">
    <text evidence="8">The sequence shown here is derived from an EMBL/GenBank/DDBJ whole genome shotgun (WGS) entry which is preliminary data.</text>
</comment>
<sequence length="419" mass="43464">MNPNQMGSGPQHDPRQDGASQAAFADNPYYSAHGPAGGQTGGAGTAVPDLDAGAPVLRTTDAQRLNRKALAFLAGILGLIGVMGFLVLKAAGTSDEEAKKPREEAVVVPELQAPTAPLPPTAGAQPAAAADPIALAQQPELPPLPPTDDPFAPADEPPSPAPMPPSLLERRIGAMGPADGADAPQDPTSELYIKAMQASLQAAQGGSPQPAPQAEPRTSAQAIQNPDALLARGTYIRCILETRIVTDVPGYTSCVVTEPVYSINGRRLLLPKGSKVLGRYEGEPNGPRVAVMWDRVLTPNGIDVTMASPGIDNLGGAGHPGHYSAHWGSRISAALLISLISDAFKYAAAEEGPSTTEVTSGGVVVSRPFESNTAHTVERLAHQALNRAANRPATVTINHGTMVNVYVARDVDFSAVLSR</sequence>
<keyword evidence="5 7" id="KW-0472">Membrane</keyword>
<keyword evidence="4 7" id="KW-1133">Transmembrane helix</keyword>
<keyword evidence="3 7" id="KW-0812">Transmembrane</keyword>
<dbReference type="InterPro" id="IPR005498">
    <property type="entry name" value="T4SS_VirB10/TraB/TrbI"/>
</dbReference>
<protein>
    <recommendedName>
        <fullName evidence="10">Type IV secretion system protein VirB10</fullName>
    </recommendedName>
</protein>
<evidence type="ECO:0000256" key="6">
    <source>
        <dbReference type="SAM" id="MobiDB-lite"/>
    </source>
</evidence>
<keyword evidence="9" id="KW-1185">Reference proteome</keyword>
<dbReference type="Gene3D" id="2.40.128.260">
    <property type="entry name" value="Type IV secretion system, VirB10/TraB/TrbI"/>
    <property type="match status" value="1"/>
</dbReference>
<feature type="region of interest" description="Disordered" evidence="6">
    <location>
        <begin position="138"/>
        <end position="169"/>
    </location>
</feature>
<evidence type="ECO:0000313" key="9">
    <source>
        <dbReference type="Proteomes" id="UP000636453"/>
    </source>
</evidence>
<accession>A0A918Z418</accession>
<evidence type="ECO:0000313" key="8">
    <source>
        <dbReference type="EMBL" id="GHE35354.1"/>
    </source>
</evidence>
<reference evidence="8" key="1">
    <citation type="journal article" date="2014" name="Int. J. Syst. Evol. Microbiol.">
        <title>Complete genome sequence of Corynebacterium casei LMG S-19264T (=DSM 44701T), isolated from a smear-ripened cheese.</title>
        <authorList>
            <consortium name="US DOE Joint Genome Institute (JGI-PGF)"/>
            <person name="Walter F."/>
            <person name="Albersmeier A."/>
            <person name="Kalinowski J."/>
            <person name="Ruckert C."/>
        </authorList>
    </citation>
    <scope>NUCLEOTIDE SEQUENCE</scope>
    <source>
        <strain evidence="8">KCTC 32020</strain>
    </source>
</reference>
<evidence type="ECO:0008006" key="10">
    <source>
        <dbReference type="Google" id="ProtNLM"/>
    </source>
</evidence>